<gene>
    <name evidence="1" type="ORF">P5673_030213</name>
</gene>
<protein>
    <submittedName>
        <fullName evidence="1">Uncharacterized protein</fullName>
    </submittedName>
</protein>
<evidence type="ECO:0000313" key="2">
    <source>
        <dbReference type="Proteomes" id="UP001249851"/>
    </source>
</evidence>
<keyword evidence="2" id="KW-1185">Reference proteome</keyword>
<dbReference type="EMBL" id="JARQWQ010000127">
    <property type="protein sequence ID" value="KAK2549385.1"/>
    <property type="molecule type" value="Genomic_DNA"/>
</dbReference>
<dbReference type="AlphaFoldDB" id="A0AAD9PVF3"/>
<name>A0AAD9PVF3_ACRCE</name>
<reference evidence="1" key="1">
    <citation type="journal article" date="2023" name="G3 (Bethesda)">
        <title>Whole genome assembly and annotation of the endangered Caribbean coral Acropora cervicornis.</title>
        <authorList>
            <person name="Selwyn J.D."/>
            <person name="Vollmer S.V."/>
        </authorList>
    </citation>
    <scope>NUCLEOTIDE SEQUENCE</scope>
    <source>
        <strain evidence="1">K2</strain>
    </source>
</reference>
<sequence>MEDLEDGKELNCITEHPALDPSAQKTGACSSLVESTTPETSKATRKVAVRKVNADIPPLDSNLLPALLPAEAAFTAEYLAPNILLPVSPISIVPQHAATLGDRQTFSASEKSRAE</sequence>
<comment type="caution">
    <text evidence="1">The sequence shown here is derived from an EMBL/GenBank/DDBJ whole genome shotgun (WGS) entry which is preliminary data.</text>
</comment>
<evidence type="ECO:0000313" key="1">
    <source>
        <dbReference type="EMBL" id="KAK2549385.1"/>
    </source>
</evidence>
<proteinExistence type="predicted"/>
<reference evidence="1" key="2">
    <citation type="journal article" date="2023" name="Science">
        <title>Genomic signatures of disease resistance in endangered staghorn corals.</title>
        <authorList>
            <person name="Vollmer S.V."/>
            <person name="Selwyn J.D."/>
            <person name="Despard B.A."/>
            <person name="Roesel C.L."/>
        </authorList>
    </citation>
    <scope>NUCLEOTIDE SEQUENCE</scope>
    <source>
        <strain evidence="1">K2</strain>
    </source>
</reference>
<organism evidence="1 2">
    <name type="scientific">Acropora cervicornis</name>
    <name type="common">Staghorn coral</name>
    <dbReference type="NCBI Taxonomy" id="6130"/>
    <lineage>
        <taxon>Eukaryota</taxon>
        <taxon>Metazoa</taxon>
        <taxon>Cnidaria</taxon>
        <taxon>Anthozoa</taxon>
        <taxon>Hexacorallia</taxon>
        <taxon>Scleractinia</taxon>
        <taxon>Astrocoeniina</taxon>
        <taxon>Acroporidae</taxon>
        <taxon>Acropora</taxon>
    </lineage>
</organism>
<accession>A0AAD9PVF3</accession>
<dbReference type="Proteomes" id="UP001249851">
    <property type="component" value="Unassembled WGS sequence"/>
</dbReference>